<dbReference type="EMBL" id="SBIQ01000112">
    <property type="protein sequence ID" value="KAF7683233.1"/>
    <property type="molecule type" value="Genomic_DNA"/>
</dbReference>
<dbReference type="Proteomes" id="UP001516464">
    <property type="component" value="Unassembled WGS sequence"/>
</dbReference>
<evidence type="ECO:0000313" key="5">
    <source>
        <dbReference type="Proteomes" id="UP001516464"/>
    </source>
</evidence>
<reference evidence="4 5" key="1">
    <citation type="submission" date="2019-01" db="EMBL/GenBank/DDBJ databases">
        <title>Genomes sequencing and comparative genomics of infectious freshwater microsporidia, Cucumispora dikerogammari and Thelohania contejeani.</title>
        <authorList>
            <person name="Cormier A."/>
            <person name="Giraud I."/>
            <person name="Wattier R."/>
            <person name="Teixeira M."/>
            <person name="Grandjean F."/>
            <person name="Rigaud T."/>
            <person name="Cordaux R."/>
        </authorList>
    </citation>
    <scope>NUCLEOTIDE SEQUENCE [LARGE SCALE GENOMIC DNA]</scope>
    <source>
        <strain evidence="4">T1</strain>
        <tissue evidence="4">Spores</tissue>
    </source>
</reference>
<keyword evidence="5" id="KW-1185">Reference proteome</keyword>
<evidence type="ECO:0000256" key="1">
    <source>
        <dbReference type="ARBA" id="ARBA00004123"/>
    </source>
</evidence>
<comment type="subcellular location">
    <subcellularLocation>
        <location evidence="1">Nucleus</location>
    </subcellularLocation>
</comment>
<dbReference type="InterPro" id="IPR029012">
    <property type="entry name" value="Helix_hairpin_bin_sf"/>
</dbReference>
<proteinExistence type="inferred from homology"/>
<sequence>MNEKIKKMSLEEAQKKGLRFQELYLQENNISIPLEYRSLPNPESVRSTRQANRYRKDLAKEVERMIRKIHNPELKEYQTWELNSMINKYLEEIKKWDVRILKMGGLIAYEGKIQDGSIKGEDGVLYFGQAKVLFEKIKNEQTEQKDPIILDEIYYSLLEEKQTKDCNCIDEPIPTDEEWLQAIIEAKKKKILKKLENSC</sequence>
<evidence type="ECO:0000313" key="4">
    <source>
        <dbReference type="EMBL" id="KAF7683233.1"/>
    </source>
</evidence>
<accession>A0ABQ7HYH0</accession>
<comment type="similarity">
    <text evidence="2">Belongs to the ISY1 family.</text>
</comment>
<dbReference type="PANTHER" id="PTHR13021">
    <property type="entry name" value="PRE-MRNA-SPLICING FACTOR ISY1"/>
    <property type="match status" value="1"/>
</dbReference>
<organism evidence="4 5">
    <name type="scientific">Astathelohania contejeani</name>
    <dbReference type="NCBI Taxonomy" id="164912"/>
    <lineage>
        <taxon>Eukaryota</taxon>
        <taxon>Fungi</taxon>
        <taxon>Fungi incertae sedis</taxon>
        <taxon>Microsporidia</taxon>
        <taxon>Astathelohaniidae</taxon>
        <taxon>Astathelohania</taxon>
    </lineage>
</organism>
<dbReference type="Gene3D" id="1.10.287.660">
    <property type="entry name" value="Helix hairpin bin"/>
    <property type="match status" value="1"/>
</dbReference>
<keyword evidence="3" id="KW-0539">Nucleus</keyword>
<name>A0ABQ7HYH0_9MICR</name>
<gene>
    <name evidence="4" type="primary">ISY1</name>
    <name evidence="4" type="ORF">TCON_1561</name>
</gene>
<comment type="caution">
    <text evidence="4">The sequence shown here is derived from an EMBL/GenBank/DDBJ whole genome shotgun (WGS) entry which is preliminary data.</text>
</comment>
<dbReference type="InterPro" id="IPR009360">
    <property type="entry name" value="Isy1"/>
</dbReference>
<evidence type="ECO:0000256" key="3">
    <source>
        <dbReference type="ARBA" id="ARBA00023242"/>
    </source>
</evidence>
<dbReference type="Pfam" id="PF06246">
    <property type="entry name" value="Isy1"/>
    <property type="match status" value="1"/>
</dbReference>
<dbReference type="SUPFAM" id="SSF140102">
    <property type="entry name" value="ISY1 domain-like"/>
    <property type="match status" value="1"/>
</dbReference>
<evidence type="ECO:0000256" key="2">
    <source>
        <dbReference type="ARBA" id="ARBA00007002"/>
    </source>
</evidence>
<dbReference type="InterPro" id="IPR037200">
    <property type="entry name" value="Isy1_sf"/>
</dbReference>
<protein>
    <submittedName>
        <fullName evidence="4">Pre-mRNA-splicing factor ISY1</fullName>
    </submittedName>
</protein>